<accession>A5DZS5</accession>
<dbReference type="SUPFAM" id="SSF52540">
    <property type="entry name" value="P-loop containing nucleoside triphosphate hydrolases"/>
    <property type="match status" value="1"/>
</dbReference>
<keyword evidence="8" id="KW-0449">Lipoprotein</keyword>
<comment type="similarity">
    <text evidence="10">Belongs to the small GTPase superfamily. Rheb family.</text>
</comment>
<dbReference type="SMART" id="SM00175">
    <property type="entry name" value="RAB"/>
    <property type="match status" value="1"/>
</dbReference>
<keyword evidence="6" id="KW-0342">GTP-binding</keyword>
<protein>
    <recommendedName>
        <fullName evidence="15">GTP-binding protein rhb1</fullName>
    </recommendedName>
</protein>
<organism evidence="13 14">
    <name type="scientific">Lodderomyces elongisporus (strain ATCC 11503 / CBS 2605 / JCM 1781 / NBRC 1676 / NRRL YB-4239)</name>
    <name type="common">Yeast</name>
    <name type="synonym">Saccharomyces elongisporus</name>
    <dbReference type="NCBI Taxonomy" id="379508"/>
    <lineage>
        <taxon>Eukaryota</taxon>
        <taxon>Fungi</taxon>
        <taxon>Dikarya</taxon>
        <taxon>Ascomycota</taxon>
        <taxon>Saccharomycotina</taxon>
        <taxon>Pichiomycetes</taxon>
        <taxon>Debaryomycetaceae</taxon>
        <taxon>Candida/Lodderomyces clade</taxon>
        <taxon>Lodderomyces</taxon>
    </lineage>
</organism>
<evidence type="ECO:0000256" key="4">
    <source>
        <dbReference type="ARBA" id="ARBA00022801"/>
    </source>
</evidence>
<dbReference type="Pfam" id="PF00071">
    <property type="entry name" value="Ras"/>
    <property type="match status" value="1"/>
</dbReference>
<dbReference type="GO" id="GO:0005525">
    <property type="term" value="F:GTP binding"/>
    <property type="evidence" value="ECO:0007669"/>
    <property type="project" value="UniProtKB-KW"/>
</dbReference>
<evidence type="ECO:0000256" key="9">
    <source>
        <dbReference type="ARBA" id="ARBA00023289"/>
    </source>
</evidence>
<sequence>MPLKTRKLAVVGARSVGKSSLIVRFVEDHFLDSYYPTLENQFGKNINIQNQDYAIEILDTAGQDENSILNEKHIVGVHGYVLVFSITSRQSFETIQHVCNKILNSIGSDDIPMIFVGNKCDLEYQRQVDKQEGEKLAERYKCKYMEISAKDNLNINQTFESLITDIEMMHNPQVIAKGKYERCIIV</sequence>
<dbReference type="GO" id="GO:0046872">
    <property type="term" value="F:metal ion binding"/>
    <property type="evidence" value="ECO:0007669"/>
    <property type="project" value="UniProtKB-KW"/>
</dbReference>
<evidence type="ECO:0000256" key="6">
    <source>
        <dbReference type="ARBA" id="ARBA00023134"/>
    </source>
</evidence>
<dbReference type="PROSITE" id="PS51420">
    <property type="entry name" value="RHO"/>
    <property type="match status" value="1"/>
</dbReference>
<keyword evidence="9" id="KW-0636">Prenylation</keyword>
<name>A5DZS5_LODEL</name>
<dbReference type="InterPro" id="IPR005225">
    <property type="entry name" value="Small_GTP-bd"/>
</dbReference>
<evidence type="ECO:0000256" key="1">
    <source>
        <dbReference type="ARBA" id="ARBA00022481"/>
    </source>
</evidence>
<evidence type="ECO:0000256" key="7">
    <source>
        <dbReference type="ARBA" id="ARBA00023136"/>
    </source>
</evidence>
<dbReference type="PANTHER" id="PTHR24070">
    <property type="entry name" value="RAS, DI-RAS, AND RHEB FAMILY MEMBERS OF SMALL GTPASE SUPERFAMILY"/>
    <property type="match status" value="1"/>
</dbReference>
<evidence type="ECO:0000256" key="8">
    <source>
        <dbReference type="ARBA" id="ARBA00023288"/>
    </source>
</evidence>
<evidence type="ECO:0000313" key="14">
    <source>
        <dbReference type="Proteomes" id="UP000001996"/>
    </source>
</evidence>
<dbReference type="SMART" id="SM00173">
    <property type="entry name" value="RAS"/>
    <property type="match status" value="1"/>
</dbReference>
<evidence type="ECO:0000256" key="10">
    <source>
        <dbReference type="ARBA" id="ARBA00037969"/>
    </source>
</evidence>
<keyword evidence="7" id="KW-0472">Membrane</keyword>
<keyword evidence="5" id="KW-0460">Magnesium</keyword>
<evidence type="ECO:0000256" key="12">
    <source>
        <dbReference type="ARBA" id="ARBA00049117"/>
    </source>
</evidence>
<proteinExistence type="inferred from homology"/>
<dbReference type="SMART" id="SM00174">
    <property type="entry name" value="RHO"/>
    <property type="match status" value="1"/>
</dbReference>
<evidence type="ECO:0008006" key="15">
    <source>
        <dbReference type="Google" id="ProtNLM"/>
    </source>
</evidence>
<dbReference type="Proteomes" id="UP000001996">
    <property type="component" value="Unassembled WGS sequence"/>
</dbReference>
<keyword evidence="3" id="KW-0547">Nucleotide-binding</keyword>
<dbReference type="PROSITE" id="PS51421">
    <property type="entry name" value="RAS"/>
    <property type="match status" value="1"/>
</dbReference>
<keyword evidence="4" id="KW-0378">Hydrolase</keyword>
<evidence type="ECO:0000256" key="11">
    <source>
        <dbReference type="ARBA" id="ARBA00046278"/>
    </source>
</evidence>
<evidence type="ECO:0000256" key="2">
    <source>
        <dbReference type="ARBA" id="ARBA00022723"/>
    </source>
</evidence>
<dbReference type="OMA" id="SARHNEN"/>
<reference evidence="13 14" key="1">
    <citation type="journal article" date="2009" name="Nature">
        <title>Evolution of pathogenicity and sexual reproduction in eight Candida genomes.</title>
        <authorList>
            <person name="Butler G."/>
            <person name="Rasmussen M.D."/>
            <person name="Lin M.F."/>
            <person name="Santos M.A."/>
            <person name="Sakthikumar S."/>
            <person name="Munro C.A."/>
            <person name="Rheinbay E."/>
            <person name="Grabherr M."/>
            <person name="Forche A."/>
            <person name="Reedy J.L."/>
            <person name="Agrafioti I."/>
            <person name="Arnaud M.B."/>
            <person name="Bates S."/>
            <person name="Brown A.J."/>
            <person name="Brunke S."/>
            <person name="Costanzo M.C."/>
            <person name="Fitzpatrick D.A."/>
            <person name="de Groot P.W."/>
            <person name="Harris D."/>
            <person name="Hoyer L.L."/>
            <person name="Hube B."/>
            <person name="Klis F.M."/>
            <person name="Kodira C."/>
            <person name="Lennard N."/>
            <person name="Logue M.E."/>
            <person name="Martin R."/>
            <person name="Neiman A.M."/>
            <person name="Nikolaou E."/>
            <person name="Quail M.A."/>
            <person name="Quinn J."/>
            <person name="Santos M.C."/>
            <person name="Schmitzberger F.F."/>
            <person name="Sherlock G."/>
            <person name="Shah P."/>
            <person name="Silverstein K.A."/>
            <person name="Skrzypek M.S."/>
            <person name="Soll D."/>
            <person name="Staggs R."/>
            <person name="Stansfield I."/>
            <person name="Stumpf M.P."/>
            <person name="Sudbery P.E."/>
            <person name="Srikantha T."/>
            <person name="Zeng Q."/>
            <person name="Berman J."/>
            <person name="Berriman M."/>
            <person name="Heitman J."/>
            <person name="Gow N.A."/>
            <person name="Lorenz M.C."/>
            <person name="Birren B.W."/>
            <person name="Kellis M."/>
            <person name="Cuomo C.A."/>
        </authorList>
    </citation>
    <scope>NUCLEOTIDE SEQUENCE [LARGE SCALE GENOMIC DNA]</scope>
    <source>
        <strain evidence="14">ATCC 11503 / BCRC 21390 / CBS 2605 / JCM 1781 / NBRC 1676 / NRRL YB-4239</strain>
    </source>
</reference>
<dbReference type="PRINTS" id="PR00449">
    <property type="entry name" value="RASTRNSFRMNG"/>
</dbReference>
<dbReference type="FunFam" id="3.40.50.300:FF:000273">
    <property type="entry name" value="GTP-binding protein Rheb homolog"/>
    <property type="match status" value="1"/>
</dbReference>
<dbReference type="VEuPathDB" id="FungiDB:LELG_02862"/>
<comment type="subcellular location">
    <subcellularLocation>
        <location evidence="11">Endomembrane system</location>
        <topology evidence="11">Lipid-anchor</topology>
        <orientation evidence="11">Cytoplasmic side</orientation>
    </subcellularLocation>
</comment>
<evidence type="ECO:0000313" key="13">
    <source>
        <dbReference type="EMBL" id="EDK44683.1"/>
    </source>
</evidence>
<dbReference type="AlphaFoldDB" id="A5DZS5"/>
<dbReference type="GO" id="GO:0007165">
    <property type="term" value="P:signal transduction"/>
    <property type="evidence" value="ECO:0007669"/>
    <property type="project" value="InterPro"/>
</dbReference>
<dbReference type="InterPro" id="IPR027417">
    <property type="entry name" value="P-loop_NTPase"/>
</dbReference>
<dbReference type="GO" id="GO:0003924">
    <property type="term" value="F:GTPase activity"/>
    <property type="evidence" value="ECO:0007669"/>
    <property type="project" value="InterPro"/>
</dbReference>
<dbReference type="InterPro" id="IPR020849">
    <property type="entry name" value="Small_GTPase_Ras-type"/>
</dbReference>
<dbReference type="HOGENOM" id="CLU_041217_9_8_1"/>
<dbReference type="NCBIfam" id="TIGR00231">
    <property type="entry name" value="small_GTP"/>
    <property type="match status" value="1"/>
</dbReference>
<dbReference type="EMBL" id="CH981526">
    <property type="protein sequence ID" value="EDK44683.1"/>
    <property type="molecule type" value="Genomic_DNA"/>
</dbReference>
<dbReference type="GeneID" id="5233630"/>
<dbReference type="PROSITE" id="PS51419">
    <property type="entry name" value="RAB"/>
    <property type="match status" value="1"/>
</dbReference>
<dbReference type="GO" id="GO:0016020">
    <property type="term" value="C:membrane"/>
    <property type="evidence" value="ECO:0007669"/>
    <property type="project" value="InterPro"/>
</dbReference>
<dbReference type="STRING" id="379508.A5DZS5"/>
<keyword evidence="14" id="KW-1185">Reference proteome</keyword>
<dbReference type="OrthoDB" id="5976022at2759"/>
<dbReference type="FunCoup" id="A5DZS5">
    <property type="interactions" value="126"/>
</dbReference>
<dbReference type="Gene3D" id="3.40.50.300">
    <property type="entry name" value="P-loop containing nucleotide triphosphate hydrolases"/>
    <property type="match status" value="1"/>
</dbReference>
<dbReference type="KEGG" id="lel:PVL30_003701"/>
<keyword evidence="2" id="KW-0479">Metal-binding</keyword>
<keyword evidence="1" id="KW-0488">Methylation</keyword>
<dbReference type="InterPro" id="IPR001806">
    <property type="entry name" value="Small_GTPase"/>
</dbReference>
<evidence type="ECO:0000256" key="3">
    <source>
        <dbReference type="ARBA" id="ARBA00022741"/>
    </source>
</evidence>
<gene>
    <name evidence="13" type="ORF">LELG_02862</name>
</gene>
<dbReference type="InParanoid" id="A5DZS5"/>
<dbReference type="GO" id="GO:0012505">
    <property type="term" value="C:endomembrane system"/>
    <property type="evidence" value="ECO:0007669"/>
    <property type="project" value="UniProtKB-SubCell"/>
</dbReference>
<comment type="catalytic activity">
    <reaction evidence="12">
        <text>GTP + H2O = GDP + phosphate + H(+)</text>
        <dbReference type="Rhea" id="RHEA:19669"/>
        <dbReference type="ChEBI" id="CHEBI:15377"/>
        <dbReference type="ChEBI" id="CHEBI:15378"/>
        <dbReference type="ChEBI" id="CHEBI:37565"/>
        <dbReference type="ChEBI" id="CHEBI:43474"/>
        <dbReference type="ChEBI" id="CHEBI:58189"/>
    </reaction>
    <physiologicalReaction direction="left-to-right" evidence="12">
        <dbReference type="Rhea" id="RHEA:19670"/>
    </physiologicalReaction>
</comment>
<dbReference type="eggNOG" id="KOG0395">
    <property type="taxonomic scope" value="Eukaryota"/>
</dbReference>
<evidence type="ECO:0000256" key="5">
    <source>
        <dbReference type="ARBA" id="ARBA00022842"/>
    </source>
</evidence>